<keyword evidence="1" id="KW-0560">Oxidoreductase</keyword>
<evidence type="ECO:0000313" key="4">
    <source>
        <dbReference type="Proteomes" id="UP000192418"/>
    </source>
</evidence>
<evidence type="ECO:0000256" key="1">
    <source>
        <dbReference type="ARBA" id="ARBA00023002"/>
    </source>
</evidence>
<organism evidence="3 4">
    <name type="scientific">Desulfocicer vacuolatum DSM 3385</name>
    <dbReference type="NCBI Taxonomy" id="1121400"/>
    <lineage>
        <taxon>Bacteria</taxon>
        <taxon>Pseudomonadati</taxon>
        <taxon>Thermodesulfobacteriota</taxon>
        <taxon>Desulfobacteria</taxon>
        <taxon>Desulfobacterales</taxon>
        <taxon>Desulfobacteraceae</taxon>
        <taxon>Desulfocicer</taxon>
    </lineage>
</organism>
<dbReference type="Pfam" id="PF01558">
    <property type="entry name" value="POR"/>
    <property type="match status" value="1"/>
</dbReference>
<dbReference type="Proteomes" id="UP000192418">
    <property type="component" value="Unassembled WGS sequence"/>
</dbReference>
<evidence type="ECO:0000313" key="3">
    <source>
        <dbReference type="EMBL" id="SMD11803.1"/>
    </source>
</evidence>
<dbReference type="AlphaFoldDB" id="A0A1W2EQ10"/>
<dbReference type="EMBL" id="FWXY01000038">
    <property type="protein sequence ID" value="SMD11803.1"/>
    <property type="molecule type" value="Genomic_DNA"/>
</dbReference>
<dbReference type="InterPro" id="IPR019752">
    <property type="entry name" value="Pyrv/ketoisovalerate_OxRed_cat"/>
</dbReference>
<dbReference type="GO" id="GO:0016903">
    <property type="term" value="F:oxidoreductase activity, acting on the aldehyde or oxo group of donors"/>
    <property type="evidence" value="ECO:0007669"/>
    <property type="project" value="InterPro"/>
</dbReference>
<gene>
    <name evidence="3" type="ORF">SAMN02746065_13813</name>
</gene>
<dbReference type="OrthoDB" id="9800445at2"/>
<dbReference type="InterPro" id="IPR052198">
    <property type="entry name" value="IorB_Oxidoreductase"/>
</dbReference>
<dbReference type="STRING" id="1121400.SAMN02746065_13813"/>
<evidence type="ECO:0000259" key="2">
    <source>
        <dbReference type="Pfam" id="PF01558"/>
    </source>
</evidence>
<feature type="domain" description="Pyruvate/ketoisovalerate oxidoreductase catalytic" evidence="2">
    <location>
        <begin position="19"/>
        <end position="201"/>
    </location>
</feature>
<dbReference type="Gene3D" id="3.40.920.10">
    <property type="entry name" value="Pyruvate-ferredoxin oxidoreductase, PFOR, domain III"/>
    <property type="match status" value="1"/>
</dbReference>
<dbReference type="InterPro" id="IPR002869">
    <property type="entry name" value="Pyrv_flavodox_OxRed_cen"/>
</dbReference>
<sequence length="206" mass="22249">MKQTTLSMDPYNLIITGVGGQGNVLASRLIGNMLSEQGYYITIGESFGAAQRGGAVESHIRVSAQRTYSPQIPKGKAHMVVALEPTEAIRILRDYGNPGVKVLSNMRPVYSMGVICGEQSYPSTEKIKECITASSKASWFVNSTDEALKLGNPIFGNIILIGALAGTNALPLDHKSFEKALLQRMKPDKIDVNLKAFDIGKEMTSA</sequence>
<dbReference type="SUPFAM" id="SSF53323">
    <property type="entry name" value="Pyruvate-ferredoxin oxidoreductase, PFOR, domain III"/>
    <property type="match status" value="1"/>
</dbReference>
<accession>A0A1W2EQ10</accession>
<proteinExistence type="predicted"/>
<dbReference type="PANTHER" id="PTHR43854:SF1">
    <property type="entry name" value="INDOLEPYRUVATE OXIDOREDUCTASE SUBUNIT IORB"/>
    <property type="match status" value="1"/>
</dbReference>
<name>A0A1W2EQ10_9BACT</name>
<dbReference type="PANTHER" id="PTHR43854">
    <property type="entry name" value="INDOLEPYRUVATE OXIDOREDUCTASE SUBUNIT IORB"/>
    <property type="match status" value="1"/>
</dbReference>
<protein>
    <submittedName>
        <fullName evidence="3">Indolepyruvate ferredoxin oxidoreductase, subunit iorB</fullName>
    </submittedName>
</protein>
<keyword evidence="4" id="KW-1185">Reference proteome</keyword>
<keyword evidence="3" id="KW-0670">Pyruvate</keyword>
<reference evidence="3 4" key="1">
    <citation type="submission" date="2017-04" db="EMBL/GenBank/DDBJ databases">
        <authorList>
            <person name="Afonso C.L."/>
            <person name="Miller P.J."/>
            <person name="Scott M.A."/>
            <person name="Spackman E."/>
            <person name="Goraichik I."/>
            <person name="Dimitrov K.M."/>
            <person name="Suarez D.L."/>
            <person name="Swayne D.E."/>
        </authorList>
    </citation>
    <scope>NUCLEOTIDE SEQUENCE [LARGE SCALE GENOMIC DNA]</scope>
    <source>
        <strain evidence="3 4">DSM 3385</strain>
    </source>
</reference>